<reference evidence="3 4" key="1">
    <citation type="submission" date="2017-02" db="EMBL/GenBank/DDBJ databases">
        <authorList>
            <person name="Peterson S.W."/>
        </authorList>
    </citation>
    <scope>NUCLEOTIDE SEQUENCE [LARGE SCALE GENOMIC DNA]</scope>
    <source>
        <strain evidence="3 4">VKM Ac-2059</strain>
    </source>
</reference>
<gene>
    <name evidence="3" type="ORF">SAMN06309945_2627</name>
</gene>
<dbReference type="NCBIfam" id="TIGR03127">
    <property type="entry name" value="RuMP_HxlB"/>
    <property type="match status" value="1"/>
</dbReference>
<dbReference type="STRING" id="123320.SAMN06309945_2627"/>
<dbReference type="GO" id="GO:0097367">
    <property type="term" value="F:carbohydrate derivative binding"/>
    <property type="evidence" value="ECO:0007669"/>
    <property type="project" value="InterPro"/>
</dbReference>
<dbReference type="GO" id="GO:0016853">
    <property type="term" value="F:isomerase activity"/>
    <property type="evidence" value="ECO:0007669"/>
    <property type="project" value="UniProtKB-KW"/>
</dbReference>
<keyword evidence="4" id="KW-1185">Reference proteome</keyword>
<dbReference type="Proteomes" id="UP000190857">
    <property type="component" value="Unassembled WGS sequence"/>
</dbReference>
<dbReference type="Pfam" id="PF01380">
    <property type="entry name" value="SIS"/>
    <property type="match status" value="1"/>
</dbReference>
<comment type="similarity">
    <text evidence="1">Belongs to the SIS family. PHI subfamily.</text>
</comment>
<dbReference type="OrthoDB" id="9797832at2"/>
<dbReference type="InterPro" id="IPR046348">
    <property type="entry name" value="SIS_dom_sf"/>
</dbReference>
<dbReference type="EMBL" id="FUZP01000003">
    <property type="protein sequence ID" value="SKC68396.1"/>
    <property type="molecule type" value="Genomic_DNA"/>
</dbReference>
<dbReference type="PANTHER" id="PTHR43443">
    <property type="entry name" value="3-HEXULOSE-6-PHOSPHATE ISOMERASE"/>
    <property type="match status" value="1"/>
</dbReference>
<dbReference type="GO" id="GO:1901135">
    <property type="term" value="P:carbohydrate derivative metabolic process"/>
    <property type="evidence" value="ECO:0007669"/>
    <property type="project" value="InterPro"/>
</dbReference>
<dbReference type="Gene3D" id="3.40.50.10490">
    <property type="entry name" value="Glucose-6-phosphate isomerase like protein, domain 1"/>
    <property type="match status" value="1"/>
</dbReference>
<evidence type="ECO:0000256" key="1">
    <source>
        <dbReference type="ARBA" id="ARBA00009235"/>
    </source>
</evidence>
<evidence type="ECO:0000313" key="3">
    <source>
        <dbReference type="EMBL" id="SKC68396.1"/>
    </source>
</evidence>
<dbReference type="InterPro" id="IPR001347">
    <property type="entry name" value="SIS_dom"/>
</dbReference>
<name>A0A1T5KX94_9MICO</name>
<accession>A0A1T5KX94</accession>
<evidence type="ECO:0000313" key="4">
    <source>
        <dbReference type="Proteomes" id="UP000190857"/>
    </source>
</evidence>
<protein>
    <submittedName>
        <fullName evidence="3">3-hexulose-6-phosphate isomerase</fullName>
    </submittedName>
</protein>
<organism evidence="3 4">
    <name type="scientific">Okibacterium fritillariae</name>
    <dbReference type="NCBI Taxonomy" id="123320"/>
    <lineage>
        <taxon>Bacteria</taxon>
        <taxon>Bacillati</taxon>
        <taxon>Actinomycetota</taxon>
        <taxon>Actinomycetes</taxon>
        <taxon>Micrococcales</taxon>
        <taxon>Microbacteriaceae</taxon>
        <taxon>Okibacterium</taxon>
    </lineage>
</organism>
<proteinExistence type="inferred from homology"/>
<dbReference type="PANTHER" id="PTHR43443:SF1">
    <property type="entry name" value="3-HEXULOSE-6-PHOSPHATE ISOMERASE"/>
    <property type="match status" value="1"/>
</dbReference>
<feature type="domain" description="SIS" evidence="2">
    <location>
        <begin position="34"/>
        <end position="176"/>
    </location>
</feature>
<dbReference type="PROSITE" id="PS51464">
    <property type="entry name" value="SIS"/>
    <property type="match status" value="1"/>
</dbReference>
<dbReference type="RefSeq" id="WP_079728655.1">
    <property type="nucleotide sequence ID" value="NZ_FUZP01000003.1"/>
</dbReference>
<dbReference type="InterPro" id="IPR017552">
    <property type="entry name" value="PHI/rmpB"/>
</dbReference>
<evidence type="ECO:0000259" key="2">
    <source>
        <dbReference type="PROSITE" id="PS51464"/>
    </source>
</evidence>
<sequence length="189" mass="19529">MPADTDTEATALAAIMAELDALADSIDDRQLEAVAHLLSDADRVFVQGAGRSGFALQMTAMRLMHLGLTVFVVGETTTPAIREGDVLLTASGSGTTGSVVHAAETARSVSARIAAITTAADSPLADLADVAIVVPAATKLDRSGTASAQYAGSLFEQSVVLIGDAVFHQLWKASGLTADDIWPRHANLE</sequence>
<dbReference type="AlphaFoldDB" id="A0A1T5KX94"/>
<keyword evidence="3" id="KW-0413">Isomerase</keyword>
<dbReference type="CDD" id="cd05005">
    <property type="entry name" value="SIS_PHI"/>
    <property type="match status" value="1"/>
</dbReference>
<dbReference type="SUPFAM" id="SSF53697">
    <property type="entry name" value="SIS domain"/>
    <property type="match status" value="1"/>
</dbReference>